<dbReference type="Gene3D" id="2.80.10.50">
    <property type="match status" value="1"/>
</dbReference>
<gene>
    <name evidence="8" type="ORF">ACFFH7_09925</name>
</gene>
<keyword evidence="4" id="KW-0442">Lipid degradation</keyword>
<dbReference type="Proteomes" id="UP001589810">
    <property type="component" value="Unassembled WGS sequence"/>
</dbReference>
<dbReference type="Gene3D" id="2.60.120.560">
    <property type="entry name" value="Exo-inulinase, domain 1"/>
    <property type="match status" value="1"/>
</dbReference>
<dbReference type="PROSITE" id="PS50231">
    <property type="entry name" value="RICIN_B_LECTIN"/>
    <property type="match status" value="1"/>
</dbReference>
<comment type="similarity">
    <text evidence="1">Belongs to the glycosyl hydrolase 59 family.</text>
</comment>
<dbReference type="InterPro" id="IPR035992">
    <property type="entry name" value="Ricin_B-like_lectins"/>
</dbReference>
<dbReference type="SMART" id="SM00458">
    <property type="entry name" value="RICIN"/>
    <property type="match status" value="1"/>
</dbReference>
<dbReference type="SUPFAM" id="SSF50370">
    <property type="entry name" value="Ricin B-like lectins"/>
    <property type="match status" value="1"/>
</dbReference>
<proteinExistence type="inferred from homology"/>
<keyword evidence="3" id="KW-0746">Sphingolipid metabolism</keyword>
<dbReference type="PRINTS" id="PR00850">
    <property type="entry name" value="GLHYDRLASE59"/>
</dbReference>
<dbReference type="Gene3D" id="3.20.20.70">
    <property type="entry name" value="Aldolase class I"/>
    <property type="match status" value="1"/>
</dbReference>
<evidence type="ECO:0000313" key="9">
    <source>
        <dbReference type="Proteomes" id="UP001589810"/>
    </source>
</evidence>
<dbReference type="InterPro" id="IPR001286">
    <property type="entry name" value="Glyco_hydro_59"/>
</dbReference>
<dbReference type="Gene3D" id="3.20.20.80">
    <property type="entry name" value="Glycosidases"/>
    <property type="match status" value="1"/>
</dbReference>
<feature type="chain" id="PRO_5046870061" description="galactosylceramidase" evidence="6">
    <location>
        <begin position="29"/>
        <end position="801"/>
    </location>
</feature>
<dbReference type="Pfam" id="PF00652">
    <property type="entry name" value="Ricin_B_lectin"/>
    <property type="match status" value="1"/>
</dbReference>
<accession>A0ABV6MPF3</accession>
<comment type="caution">
    <text evidence="8">The sequence shown here is derived from an EMBL/GenBank/DDBJ whole genome shotgun (WGS) entry which is preliminary data.</text>
</comment>
<dbReference type="EC" id="3.2.1.46" evidence="2"/>
<keyword evidence="3" id="KW-0443">Lipid metabolism</keyword>
<evidence type="ECO:0000256" key="6">
    <source>
        <dbReference type="SAM" id="SignalP"/>
    </source>
</evidence>
<reference evidence="8 9" key="1">
    <citation type="submission" date="2024-09" db="EMBL/GenBank/DDBJ databases">
        <authorList>
            <person name="Sun Q."/>
            <person name="Mori K."/>
        </authorList>
    </citation>
    <scope>NUCLEOTIDE SEQUENCE [LARGE SCALE GENOMIC DNA]</scope>
    <source>
        <strain evidence="8 9">TBRC 1432</strain>
    </source>
</reference>
<dbReference type="InterPro" id="IPR017853">
    <property type="entry name" value="GH"/>
</dbReference>
<evidence type="ECO:0000256" key="1">
    <source>
        <dbReference type="ARBA" id="ARBA00005637"/>
    </source>
</evidence>
<keyword evidence="9" id="KW-1185">Reference proteome</keyword>
<sequence>MNRRHSSVLAVLGLLLGGLAVLSPSAQAATSTSITVDGSQSGRVFDGVGAISGGGGNTRLLIDYPEPQRSQLLDYLFKPGYGASLQVLKIEIGGDTNSTDGAEASHEHTQGAVDCGQGYEWWLAEQAKARNPGIKLYGLAWGAPGWVNPTANSFYTTNAITYLMDWLGCAKQHGLGIDYLGGWNERYNGGDTTAMTWYENLKSALGRNGFASTKVVAADNNWSTADDMGKNPAFKAAVDVVGVHYPCGYNSTFTHCGTIGTAQALGTPLWSSEGGSLDTSTGAGPVARAINRDYIDARMTGYLNWPIIGAVYPNLYYSSDGMSVANQPWSGHYDIGRTTWVTAQTTQFTQPGWHYIDTASNYLSGGGSFVTLKSTNNSDYSTVVETMDATAAQTADVTVSGGLSGGVVHVWATNVNSTNPSDWFVRQNDITPSGGHYSVTLQPGYVYTFSTTTPAGAKGTATSPATARLSLPYNDNFETAAASTSPKYFSDMNGAFASTACAAGRSGRCVQQMALTQPVHWTDEANKAPYTIMGDAAWTDYTVSVDAMVPQPGTVEVLGRVMRQSQNNNGLDAYHLKVSDTGAWSIVRTDQSWQTVTLKQGTATPLGTNKWHTVALTMDGTQLTARIDGVAVGTATDAVLPNGQAGIGVGGYQTAQFDNFAITGGTTPLSPVGPVISGLSGKCLNAGATRLVNITENGNPAQLGSCTGQASQSWTSANGALTHEGLCLDVTGGGTANGTKVELWECNGGANQQWQPQSDGTLKGTQSGRCLDDPNATTTDGTQLVIWDCNGGANQKWALPK</sequence>
<evidence type="ECO:0000256" key="2">
    <source>
        <dbReference type="ARBA" id="ARBA00012657"/>
    </source>
</evidence>
<dbReference type="CDD" id="cd23451">
    <property type="entry name" value="beta-trefoil_Ricin_laminarinase"/>
    <property type="match status" value="1"/>
</dbReference>
<dbReference type="Pfam" id="PF21708">
    <property type="entry name" value="Glyco_hydro_59_C"/>
    <property type="match status" value="1"/>
</dbReference>
<evidence type="ECO:0000256" key="4">
    <source>
        <dbReference type="ARBA" id="ARBA00022963"/>
    </source>
</evidence>
<evidence type="ECO:0000256" key="5">
    <source>
        <dbReference type="ARBA" id="ARBA00033098"/>
    </source>
</evidence>
<feature type="signal peptide" evidence="6">
    <location>
        <begin position="1"/>
        <end position="28"/>
    </location>
</feature>
<evidence type="ECO:0000256" key="3">
    <source>
        <dbReference type="ARBA" id="ARBA00022919"/>
    </source>
</evidence>
<evidence type="ECO:0000313" key="8">
    <source>
        <dbReference type="EMBL" id="MFC0541800.1"/>
    </source>
</evidence>
<dbReference type="PANTHER" id="PTHR15172">
    <property type="entry name" value="GALACTOCEREBROSIDASE"/>
    <property type="match status" value="1"/>
</dbReference>
<dbReference type="InterPro" id="IPR000772">
    <property type="entry name" value="Ricin_B_lectin"/>
</dbReference>
<dbReference type="InterPro" id="IPR013785">
    <property type="entry name" value="Aldolase_TIM"/>
</dbReference>
<dbReference type="PANTHER" id="PTHR15172:SF1">
    <property type="entry name" value="GALACTOCEREBROSIDASE"/>
    <property type="match status" value="1"/>
</dbReference>
<organism evidence="8 9">
    <name type="scientific">Kutzneria chonburiensis</name>
    <dbReference type="NCBI Taxonomy" id="1483604"/>
    <lineage>
        <taxon>Bacteria</taxon>
        <taxon>Bacillati</taxon>
        <taxon>Actinomycetota</taxon>
        <taxon>Actinomycetes</taxon>
        <taxon>Pseudonocardiales</taxon>
        <taxon>Pseudonocardiaceae</taxon>
        <taxon>Kutzneria</taxon>
    </lineage>
</organism>
<name>A0ABV6MPF3_9PSEU</name>
<dbReference type="SUPFAM" id="SSF51445">
    <property type="entry name" value="(Trans)glycosidases"/>
    <property type="match status" value="1"/>
</dbReference>
<dbReference type="RefSeq" id="WP_273942166.1">
    <property type="nucleotide sequence ID" value="NZ_CP097263.1"/>
</dbReference>
<feature type="domain" description="Ricin B lectin" evidence="7">
    <location>
        <begin position="670"/>
        <end position="800"/>
    </location>
</feature>
<protein>
    <recommendedName>
        <fullName evidence="2">galactosylceramidase</fullName>
        <ecNumber evidence="2">3.2.1.46</ecNumber>
    </recommendedName>
    <alternativeName>
        <fullName evidence="5">Galactosylceramidase</fullName>
    </alternativeName>
</protein>
<dbReference type="InterPro" id="IPR013320">
    <property type="entry name" value="ConA-like_dom_sf"/>
</dbReference>
<dbReference type="Pfam" id="PF02057">
    <property type="entry name" value="Glyco_hydro_59"/>
    <property type="match status" value="1"/>
</dbReference>
<dbReference type="EMBL" id="JBHLUD010000002">
    <property type="protein sequence ID" value="MFC0541800.1"/>
    <property type="molecule type" value="Genomic_DNA"/>
</dbReference>
<keyword evidence="6" id="KW-0732">Signal</keyword>
<evidence type="ECO:0000259" key="7">
    <source>
        <dbReference type="SMART" id="SM00458"/>
    </source>
</evidence>
<dbReference type="InterPro" id="IPR049161">
    <property type="entry name" value="GH59_cat"/>
</dbReference>
<dbReference type="SUPFAM" id="SSF49899">
    <property type="entry name" value="Concanavalin A-like lectins/glucanases"/>
    <property type="match status" value="1"/>
</dbReference>
<dbReference type="InterPro" id="IPR049162">
    <property type="entry name" value="GH59_C"/>
</dbReference>